<feature type="region of interest" description="Disordered" evidence="1">
    <location>
        <begin position="649"/>
        <end position="669"/>
    </location>
</feature>
<evidence type="ECO:0000256" key="1">
    <source>
        <dbReference type="SAM" id="MobiDB-lite"/>
    </source>
</evidence>
<organism evidence="2 3">
    <name type="scientific">Symbiodinium natans</name>
    <dbReference type="NCBI Taxonomy" id="878477"/>
    <lineage>
        <taxon>Eukaryota</taxon>
        <taxon>Sar</taxon>
        <taxon>Alveolata</taxon>
        <taxon>Dinophyceae</taxon>
        <taxon>Suessiales</taxon>
        <taxon>Symbiodiniaceae</taxon>
        <taxon>Symbiodinium</taxon>
    </lineage>
</organism>
<reference evidence="2" key="1">
    <citation type="submission" date="2021-02" db="EMBL/GenBank/DDBJ databases">
        <authorList>
            <person name="Dougan E. K."/>
            <person name="Rhodes N."/>
            <person name="Thang M."/>
            <person name="Chan C."/>
        </authorList>
    </citation>
    <scope>NUCLEOTIDE SEQUENCE</scope>
</reference>
<dbReference type="OrthoDB" id="445112at2759"/>
<comment type="caution">
    <text evidence="2">The sequence shown here is derived from an EMBL/GenBank/DDBJ whole genome shotgun (WGS) entry which is preliminary data.</text>
</comment>
<gene>
    <name evidence="2" type="ORF">SNAT2548_LOCUS27213</name>
</gene>
<accession>A0A812SK89</accession>
<dbReference type="EMBL" id="CAJNDS010002459">
    <property type="protein sequence ID" value="CAE7485038.1"/>
    <property type="molecule type" value="Genomic_DNA"/>
</dbReference>
<sequence>MRYVRVSLHLSRLSVEANCTLPFPLELRSGLALPMGGKCGAITLHENVAEHSRRVGRMLGTLGGGSCGRLMCLMLAKFADIPLPAAPATGPHRSQYIALQTARAARPPGMPTMAPEQASHAVQRSSDIRLLQQALCQSLPRHCGASKLLHSRQAIDDATSMGLMESESASEFSPGLWEGKPVHVSHVVLARRKVQKLAVQADELRKLELAIEGKSIKGLRECLASAAAAGLPAVDLNRGRTVLELEEKKAAARIVLKDARLGKKVDLHLPKAGYKIYEKPSPRAKPQVLHPLLTGLTDEDLQPFDAKLAELRREAILASAAADAALLCADFSKCQVAARQALEEAVEIATMEVLMLEAQPAEGWKACLVAFFSFADSLGRKAGSGGIDEEEPAAELGILSVAKLLVADAYKPAAAAFDTVQKREIEPLLAAIEHAKVVGLSVMAIAEASEVLKEEELKVQLRKRLLRLEGSLSQPELRAAINLGAVNGLTQAELAPARKQLAELEEQAAASVRLSEAIEVGEIIELQAAIRHARALVEKVLTPCVSEQLIQDAEKALRQEIEQSARDMLYDSIKRCSGAAAVSRSKDAPEENEPLNAKSALQQPSAWTLAPDLGPEISRPCLGVARQVLWQSNACCIDILPDRKQRTLNNQQEAEKERARRPKITAHSHAYSGERSDLAILSWKAQDPNCPSRPFSSAVAVPGKVEQRELEKNTTRGFPFRGMKAWSTVDLDSKLAGWRQSRLPLEVQRHDRDRTEFAAMRL</sequence>
<evidence type="ECO:0000313" key="3">
    <source>
        <dbReference type="Proteomes" id="UP000604046"/>
    </source>
</evidence>
<proteinExistence type="predicted"/>
<evidence type="ECO:0000313" key="2">
    <source>
        <dbReference type="EMBL" id="CAE7485038.1"/>
    </source>
</evidence>
<dbReference type="Proteomes" id="UP000604046">
    <property type="component" value="Unassembled WGS sequence"/>
</dbReference>
<feature type="region of interest" description="Disordered" evidence="1">
    <location>
        <begin position="581"/>
        <end position="601"/>
    </location>
</feature>
<dbReference type="AlphaFoldDB" id="A0A812SK89"/>
<name>A0A812SK89_9DINO</name>
<protein>
    <submittedName>
        <fullName evidence="2">Uncharacterized protein</fullName>
    </submittedName>
</protein>
<keyword evidence="3" id="KW-1185">Reference proteome</keyword>